<dbReference type="AlphaFoldDB" id="A0A1M5MX85"/>
<comment type="cofactor">
    <cofactor evidence="2">
        <name>Zn(2+)</name>
        <dbReference type="ChEBI" id="CHEBI:29105"/>
    </cofactor>
    <text evidence="2">Binds 1 zinc ion per subunit.</text>
</comment>
<evidence type="ECO:0000256" key="3">
    <source>
        <dbReference type="SAM" id="MobiDB-lite"/>
    </source>
</evidence>
<comment type="similarity">
    <text evidence="1 2">Belongs to the Cu-Zn superoxide dismutase family.</text>
</comment>
<dbReference type="CDD" id="cd00305">
    <property type="entry name" value="Cu-Zn_Superoxide_Dismutase"/>
    <property type="match status" value="1"/>
</dbReference>
<dbReference type="Gene3D" id="2.60.40.200">
    <property type="entry name" value="Superoxide dismutase, copper/zinc binding domain"/>
    <property type="match status" value="1"/>
</dbReference>
<feature type="region of interest" description="Disordered" evidence="3">
    <location>
        <begin position="76"/>
        <end position="104"/>
    </location>
</feature>
<evidence type="ECO:0000256" key="2">
    <source>
        <dbReference type="RuleBase" id="RU000393"/>
    </source>
</evidence>
<evidence type="ECO:0000256" key="1">
    <source>
        <dbReference type="ARBA" id="ARBA00010457"/>
    </source>
</evidence>
<dbReference type="GO" id="GO:0005507">
    <property type="term" value="F:copper ion binding"/>
    <property type="evidence" value="ECO:0007669"/>
    <property type="project" value="InterPro"/>
</dbReference>
<dbReference type="STRING" id="658167.SAMN04488135_101342"/>
<comment type="catalytic activity">
    <reaction evidence="2">
        <text>2 superoxide + 2 H(+) = H2O2 + O2</text>
        <dbReference type="Rhea" id="RHEA:20696"/>
        <dbReference type="ChEBI" id="CHEBI:15378"/>
        <dbReference type="ChEBI" id="CHEBI:15379"/>
        <dbReference type="ChEBI" id="CHEBI:16240"/>
        <dbReference type="ChEBI" id="CHEBI:18421"/>
        <dbReference type="EC" id="1.15.1.1"/>
    </reaction>
</comment>
<keyword evidence="4" id="KW-0732">Signal</keyword>
<feature type="signal peptide" evidence="4">
    <location>
        <begin position="1"/>
        <end position="22"/>
    </location>
</feature>
<gene>
    <name evidence="6" type="ORF">SAMN04488135_101342</name>
</gene>
<dbReference type="EC" id="1.15.1.1" evidence="2"/>
<keyword evidence="7" id="KW-1185">Reference proteome</keyword>
<dbReference type="Proteomes" id="UP000184226">
    <property type="component" value="Unassembled WGS sequence"/>
</dbReference>
<accession>A0A1M5MX85</accession>
<dbReference type="PROSITE" id="PS00332">
    <property type="entry name" value="SOD_CU_ZN_2"/>
    <property type="match status" value="1"/>
</dbReference>
<feature type="chain" id="PRO_5013087371" description="Superoxide dismutase [Cu-Zn]" evidence="4">
    <location>
        <begin position="23"/>
        <end position="176"/>
    </location>
</feature>
<dbReference type="InterPro" id="IPR001424">
    <property type="entry name" value="SOD_Cu_Zn_dom"/>
</dbReference>
<dbReference type="PANTHER" id="PTHR10003">
    <property type="entry name" value="SUPEROXIDE DISMUTASE CU-ZN -RELATED"/>
    <property type="match status" value="1"/>
</dbReference>
<proteinExistence type="inferred from homology"/>
<evidence type="ECO:0000256" key="4">
    <source>
        <dbReference type="SAM" id="SignalP"/>
    </source>
</evidence>
<keyword evidence="2" id="KW-0186">Copper</keyword>
<keyword evidence="2" id="KW-0560">Oxidoreductase</keyword>
<dbReference type="RefSeq" id="WP_073101341.1">
    <property type="nucleotide sequence ID" value="NZ_FQXE01000001.1"/>
</dbReference>
<dbReference type="InterPro" id="IPR018152">
    <property type="entry name" value="SOD_Cu/Zn_BS"/>
</dbReference>
<evidence type="ECO:0000259" key="5">
    <source>
        <dbReference type="Pfam" id="PF00080"/>
    </source>
</evidence>
<dbReference type="NCBIfam" id="NF007628">
    <property type="entry name" value="PRK10290.1"/>
    <property type="match status" value="1"/>
</dbReference>
<dbReference type="InterPro" id="IPR024134">
    <property type="entry name" value="SOD_Cu/Zn_/chaperone"/>
</dbReference>
<protein>
    <recommendedName>
        <fullName evidence="2">Superoxide dismutase [Cu-Zn]</fullName>
        <ecNumber evidence="2">1.15.1.1</ecNumber>
    </recommendedName>
</protein>
<comment type="cofactor">
    <cofactor evidence="2">
        <name>Cu cation</name>
        <dbReference type="ChEBI" id="CHEBI:23378"/>
    </cofactor>
    <text evidence="2">Binds 1 copper ion per subunit.</text>
</comment>
<keyword evidence="2" id="KW-0862">Zinc</keyword>
<feature type="domain" description="Superoxide dismutase copper/zinc binding" evidence="5">
    <location>
        <begin position="40"/>
        <end position="174"/>
    </location>
</feature>
<organism evidence="6 7">
    <name type="scientific">Pollutimonas bauzanensis</name>
    <dbReference type="NCBI Taxonomy" id="658167"/>
    <lineage>
        <taxon>Bacteria</taxon>
        <taxon>Pseudomonadati</taxon>
        <taxon>Pseudomonadota</taxon>
        <taxon>Betaproteobacteria</taxon>
        <taxon>Burkholderiales</taxon>
        <taxon>Alcaligenaceae</taxon>
        <taxon>Pollutimonas</taxon>
    </lineage>
</organism>
<dbReference type="GO" id="GO:0004784">
    <property type="term" value="F:superoxide dismutase activity"/>
    <property type="evidence" value="ECO:0007669"/>
    <property type="project" value="UniProtKB-EC"/>
</dbReference>
<name>A0A1M5MX85_9BURK</name>
<sequence length="176" mass="17918">MKTILSTIAISAGICVAALARADVVVQMHEVNEKGAAASAGTVTISESKYGLVFTPQLKGLAPGIHGFHVHQKASCEPADKDGKPTAAGAAGGHLDPENTGKHGFPWGDGHLGDLPALYVDAQGNAGNPVMAPRLRKLSDVAGHALMVHQGGDNHSDHPQELGGGGARIACGVIMQ</sequence>
<dbReference type="EMBL" id="FQXE01000001">
    <property type="protein sequence ID" value="SHG81529.1"/>
    <property type="molecule type" value="Genomic_DNA"/>
</dbReference>
<keyword evidence="2" id="KW-0479">Metal-binding</keyword>
<dbReference type="Pfam" id="PF00080">
    <property type="entry name" value="Sod_Cu"/>
    <property type="match status" value="1"/>
</dbReference>
<evidence type="ECO:0000313" key="7">
    <source>
        <dbReference type="Proteomes" id="UP000184226"/>
    </source>
</evidence>
<dbReference type="OrthoDB" id="5431326at2"/>
<dbReference type="InterPro" id="IPR036423">
    <property type="entry name" value="SOD-like_Cu/Zn_dom_sf"/>
</dbReference>
<comment type="function">
    <text evidence="2">Destroys radicals which are normally produced within the cells and which are toxic to biological systems.</text>
</comment>
<reference evidence="6 7" key="1">
    <citation type="submission" date="2016-11" db="EMBL/GenBank/DDBJ databases">
        <authorList>
            <person name="Jaros S."/>
            <person name="Januszkiewicz K."/>
            <person name="Wedrychowicz H."/>
        </authorList>
    </citation>
    <scope>NUCLEOTIDE SEQUENCE [LARGE SCALE GENOMIC DNA]</scope>
    <source>
        <strain evidence="6 7">CGMCC 1.10190</strain>
    </source>
</reference>
<dbReference type="SUPFAM" id="SSF49329">
    <property type="entry name" value="Cu,Zn superoxide dismutase-like"/>
    <property type="match status" value="1"/>
</dbReference>
<evidence type="ECO:0000313" key="6">
    <source>
        <dbReference type="EMBL" id="SHG81529.1"/>
    </source>
</evidence>